<gene>
    <name evidence="4" type="ORF">TRSC58_06057</name>
</gene>
<dbReference type="InterPro" id="IPR000315">
    <property type="entry name" value="Znf_B-box"/>
</dbReference>
<feature type="region of interest" description="Disordered" evidence="2">
    <location>
        <begin position="594"/>
        <end position="616"/>
    </location>
</feature>
<dbReference type="GO" id="GO:0008270">
    <property type="term" value="F:zinc ion binding"/>
    <property type="evidence" value="ECO:0007669"/>
    <property type="project" value="UniProtKB-KW"/>
</dbReference>
<proteinExistence type="predicted"/>
<dbReference type="Gene3D" id="3.30.160.60">
    <property type="entry name" value="Classic Zinc Finger"/>
    <property type="match status" value="1"/>
</dbReference>
<keyword evidence="5" id="KW-1185">Reference proteome</keyword>
<organism evidence="4 5">
    <name type="scientific">Trypanosoma rangeli SC58</name>
    <dbReference type="NCBI Taxonomy" id="429131"/>
    <lineage>
        <taxon>Eukaryota</taxon>
        <taxon>Discoba</taxon>
        <taxon>Euglenozoa</taxon>
        <taxon>Kinetoplastea</taxon>
        <taxon>Metakinetoplastina</taxon>
        <taxon>Trypanosomatida</taxon>
        <taxon>Trypanosomatidae</taxon>
        <taxon>Trypanosoma</taxon>
        <taxon>Herpetosoma</taxon>
    </lineage>
</organism>
<protein>
    <recommendedName>
        <fullName evidence="3">B box-type domain-containing protein</fullName>
    </recommendedName>
</protein>
<dbReference type="PROSITE" id="PS50119">
    <property type="entry name" value="ZF_BBOX"/>
    <property type="match status" value="1"/>
</dbReference>
<dbReference type="AlphaFoldDB" id="A0A061IWL1"/>
<accession>A0A061IWL1</accession>
<dbReference type="OrthoDB" id="250908at2759"/>
<evidence type="ECO:0000256" key="2">
    <source>
        <dbReference type="SAM" id="MobiDB-lite"/>
    </source>
</evidence>
<reference evidence="4 5" key="1">
    <citation type="submission" date="2013-07" db="EMBL/GenBank/DDBJ databases">
        <authorList>
            <person name="Stoco P.H."/>
            <person name="Wagner G."/>
            <person name="Gerber A."/>
            <person name="Zaha A."/>
            <person name="Thompson C."/>
            <person name="Bartholomeu D.C."/>
            <person name="Luckemeyer D.D."/>
            <person name="Bahia D."/>
            <person name="Loreto E."/>
            <person name="Prestes E.B."/>
            <person name="Lima F.M."/>
            <person name="Rodrigues-Luiz G."/>
            <person name="Vallejo G.A."/>
            <person name="Filho J.F."/>
            <person name="Monteiro K.M."/>
            <person name="Tyler K.M."/>
            <person name="de Almeida L.G."/>
            <person name="Ortiz M.F."/>
            <person name="Siervo M.A."/>
            <person name="de Moraes M.H."/>
            <person name="Cunha O.L."/>
            <person name="Mendonca-Neto R."/>
            <person name="Silva R."/>
            <person name="Teixeira S.M."/>
            <person name="Murta S.M."/>
            <person name="Sincero T.C."/>
            <person name="Mendes T.A."/>
            <person name="Urmenyi T.P."/>
            <person name="Silva V.G."/>
            <person name="da Rocha W.D."/>
            <person name="Andersson B."/>
            <person name="Romanha A.J."/>
            <person name="Steindel M."/>
            <person name="de Vasconcelos A.T."/>
            <person name="Grisard E.C."/>
        </authorList>
    </citation>
    <scope>NUCLEOTIDE SEQUENCE [LARGE SCALE GENOMIC DNA]</scope>
    <source>
        <strain evidence="4 5">SC58</strain>
    </source>
</reference>
<keyword evidence="1" id="KW-0862">Zinc</keyword>
<name>A0A061IWL1_TRYRA</name>
<dbReference type="EMBL" id="AUPL01006057">
    <property type="protein sequence ID" value="ESL06271.1"/>
    <property type="molecule type" value="Genomic_DNA"/>
</dbReference>
<evidence type="ECO:0000313" key="5">
    <source>
        <dbReference type="Proteomes" id="UP000031737"/>
    </source>
</evidence>
<dbReference type="Gene3D" id="3.90.228.10">
    <property type="match status" value="1"/>
</dbReference>
<dbReference type="InterPro" id="IPR047153">
    <property type="entry name" value="TRIM45/56/19-like"/>
</dbReference>
<comment type="caution">
    <text evidence="4">The sequence shown here is derived from an EMBL/GenBank/DDBJ whole genome shotgun (WGS) entry which is preliminary data.</text>
</comment>
<keyword evidence="1" id="KW-0479">Metal-binding</keyword>
<feature type="domain" description="B box-type" evidence="3">
    <location>
        <begin position="347"/>
        <end position="389"/>
    </location>
</feature>
<dbReference type="PANTHER" id="PTHR25462">
    <property type="entry name" value="BONUS, ISOFORM C-RELATED"/>
    <property type="match status" value="1"/>
</dbReference>
<dbReference type="Proteomes" id="UP000031737">
    <property type="component" value="Unassembled WGS sequence"/>
</dbReference>
<dbReference type="PANTHER" id="PTHR25462:SF296">
    <property type="entry name" value="MEIOTIC P26, ISOFORM F"/>
    <property type="match status" value="1"/>
</dbReference>
<evidence type="ECO:0000256" key="1">
    <source>
        <dbReference type="PROSITE-ProRule" id="PRU00024"/>
    </source>
</evidence>
<dbReference type="VEuPathDB" id="TriTrypDB:TRSC58_06057"/>
<sequence length="802" mass="88968">MLLRLVVYVDDARLPLDLEDACVRVFSILDLAAHLKKALQRPPRVILYWNLEHKRYELLTALQTLVQQRDGDDAAHGAAANTVVPAHLWVETRSLQLDPVDPDVDVAEYAELAKHVRYWAGNKHVMFSLGNALRVTDPSLERLFDSVRGARMSGDPDRVELLYYTNNSLSISEVLQRGFDRGGDVGDWAQPPPLFVFTSSMKDQDDKEVFPSGPHKVLLCEVALGRVWLSDVPFLKSLAPPPPGYDSVCHRVEREDGVVVKAVCVGQNFQALPRYVLTLSAKKRDRRGTPPREIHFASVVPRRRTGSVGGHAFANLQNTSLVQKSPKRSGSAPLLIDGRQTQSSLLSTNVTCAVHSGTLLGLWCSTCGCVICPYCASVGDHKGHEVTGVEGVVGEMRGKVSGVCQELFAQLEQYQRVESHLKSQRAELLERRDEAVAAAEKAFLGLHRLIESKRKEWLARLQDQTHCLDEPLTEVGRVMQRHTRILQALKDSWERAGGHVGSLVDSEGNAPATVASATYLMETPKLLGEGRRLAEQHHDAGLMVATNVPAQLRANESALCFLDFSAVRQSIEQLLPEKGARQVKGSLIPPVSSVRSKSTYPLSPSRELVDTTPEGRTGTVSPISLLVQRTDGTIDELPYDDCSVNTHNTARQQLFMRHLSDIRQGYVWCVPNASKYFHQDQRRAVCSGTFGLMGLDWEMRIQAPDAKAGCSTREGEIRHAGEDELVGIFLYPVGHTLRLDFRISIFSAVFWADWAVSGWTASFSGKGWGVYPLLPRRELMQTDRLAWNNTLKICLAPTSGIY</sequence>
<dbReference type="SUPFAM" id="SSF57845">
    <property type="entry name" value="B-box zinc-binding domain"/>
    <property type="match status" value="1"/>
</dbReference>
<keyword evidence="1" id="KW-0863">Zinc-finger</keyword>
<dbReference type="Pfam" id="PF00643">
    <property type="entry name" value="zf-B_box"/>
    <property type="match status" value="1"/>
</dbReference>
<evidence type="ECO:0000313" key="4">
    <source>
        <dbReference type="EMBL" id="ESL06271.1"/>
    </source>
</evidence>
<evidence type="ECO:0000259" key="3">
    <source>
        <dbReference type="PROSITE" id="PS50119"/>
    </source>
</evidence>